<dbReference type="InterPro" id="IPR005744">
    <property type="entry name" value="Hy-lIII"/>
</dbReference>
<dbReference type="OrthoDB" id="9813689at2"/>
<evidence type="ECO:0000313" key="10">
    <source>
        <dbReference type="EMBL" id="QPS01013.1"/>
    </source>
</evidence>
<dbReference type="KEGG" id="aun:AWM73_03700"/>
<evidence type="ECO:0000313" key="9">
    <source>
        <dbReference type="EMBL" id="MCY3052707.1"/>
    </source>
</evidence>
<dbReference type="InterPro" id="IPR004254">
    <property type="entry name" value="AdipoR/HlyIII-related"/>
</dbReference>
<dbReference type="EMBL" id="CP065662">
    <property type="protein sequence ID" value="QPS01013.1"/>
    <property type="molecule type" value="Genomic_DNA"/>
</dbReference>
<reference evidence="10 11" key="1">
    <citation type="submission" date="2020-12" db="EMBL/GenBank/DDBJ databases">
        <title>FDA dAtabase for Regulatory Grade micrObial Sequences (FDA-ARGOS): Supporting development and validation of Infectious Disease Dx tests.</title>
        <authorList>
            <person name="Sproer C."/>
            <person name="Gronow S."/>
            <person name="Severitt S."/>
            <person name="Schroder I."/>
            <person name="Tallon L."/>
            <person name="Sadzewicz L."/>
            <person name="Zhao X."/>
            <person name="Boylan J."/>
            <person name="Ott S."/>
            <person name="Bowen H."/>
            <person name="Vavikolanu K."/>
            <person name="Mehta A."/>
            <person name="Aluvathingal J."/>
            <person name="Nadendla S."/>
            <person name="Lowell S."/>
            <person name="Myers T."/>
            <person name="Yan Y."/>
            <person name="Sichtig H."/>
        </authorList>
    </citation>
    <scope>NUCLEOTIDE SEQUENCE [LARGE SCALE GENOMIC DNA]</scope>
    <source>
        <strain evidence="10 11">FDAARGOS_911</strain>
    </source>
</reference>
<protein>
    <submittedName>
        <fullName evidence="10">Hemolysin III family protein</fullName>
    </submittedName>
</protein>
<evidence type="ECO:0000256" key="4">
    <source>
        <dbReference type="ARBA" id="ARBA00022692"/>
    </source>
</evidence>
<dbReference type="Proteomes" id="UP000594771">
    <property type="component" value="Chromosome"/>
</dbReference>
<feature type="transmembrane region" description="Helical" evidence="8">
    <location>
        <begin position="151"/>
        <end position="168"/>
    </location>
</feature>
<comment type="similarity">
    <text evidence="2">Belongs to the UPF0073 (Hly-III) family.</text>
</comment>
<dbReference type="Pfam" id="PF03006">
    <property type="entry name" value="HlyIII"/>
    <property type="match status" value="1"/>
</dbReference>
<evidence type="ECO:0000313" key="12">
    <source>
        <dbReference type="Proteomes" id="UP001069145"/>
    </source>
</evidence>
<feature type="binding site" evidence="7">
    <location>
        <position position="203"/>
    </location>
    <ligand>
        <name>Zn(2+)</name>
        <dbReference type="ChEBI" id="CHEBI:29105"/>
    </ligand>
</feature>
<organism evidence="10 11">
    <name type="scientific">Aerococcus urinae</name>
    <dbReference type="NCBI Taxonomy" id="1376"/>
    <lineage>
        <taxon>Bacteria</taxon>
        <taxon>Bacillati</taxon>
        <taxon>Bacillota</taxon>
        <taxon>Bacilli</taxon>
        <taxon>Lactobacillales</taxon>
        <taxon>Aerococcaceae</taxon>
        <taxon>Aerococcus</taxon>
    </lineage>
</organism>
<dbReference type="GO" id="GO:0140911">
    <property type="term" value="F:pore-forming activity"/>
    <property type="evidence" value="ECO:0007669"/>
    <property type="project" value="InterPro"/>
</dbReference>
<feature type="binding site" evidence="7">
    <location>
        <position position="207"/>
    </location>
    <ligand>
        <name>Zn(2+)</name>
        <dbReference type="ChEBI" id="CHEBI:29105"/>
    </ligand>
</feature>
<keyword evidence="12" id="KW-1185">Reference proteome</keyword>
<keyword evidence="7" id="KW-0862">Zinc</keyword>
<dbReference type="PANTHER" id="PTHR20855">
    <property type="entry name" value="ADIPOR/PROGESTIN RECEPTOR-RELATED"/>
    <property type="match status" value="1"/>
</dbReference>
<reference evidence="9" key="2">
    <citation type="submission" date="2022-09" db="EMBL/GenBank/DDBJ databases">
        <title>Aerococcus urinae taxonomy study.</title>
        <authorList>
            <person name="Christensen J."/>
            <person name="Senneby E."/>
        </authorList>
    </citation>
    <scope>NUCLEOTIDE SEQUENCE</scope>
    <source>
        <strain evidence="9">NLD-066-U95</strain>
    </source>
</reference>
<keyword evidence="7" id="KW-0479">Metal-binding</keyword>
<proteinExistence type="inferred from homology"/>
<evidence type="ECO:0000256" key="6">
    <source>
        <dbReference type="ARBA" id="ARBA00023136"/>
    </source>
</evidence>
<keyword evidence="4 8" id="KW-0812">Transmembrane</keyword>
<accession>A0A0X8FFQ1</accession>
<dbReference type="Proteomes" id="UP001069145">
    <property type="component" value="Unassembled WGS sequence"/>
</dbReference>
<evidence type="ECO:0000256" key="5">
    <source>
        <dbReference type="ARBA" id="ARBA00022989"/>
    </source>
</evidence>
<sequence>MEKQQNLLFSNPQILNSRSYQVTSQIFSAISHGIGLLLALIGTGLLISKAFQFQELNRLMAYTIYGLSMINLYFFSTMYHALYFTKVAPVFRFFDHCSIYFLIAGSYTPFCLIALNNSLGWLIFFIEWLIVVLGLYCEIYKRQWLKKYSTYIYLSMGWLAVFIVYPIIQSVSLAGLLWLLAGGLFYSLGTSFYRFDHKYVYFHTIWHLFVLLGTACQFISIYFYV</sequence>
<dbReference type="GeneID" id="35767358"/>
<dbReference type="GO" id="GO:0005886">
    <property type="term" value="C:plasma membrane"/>
    <property type="evidence" value="ECO:0007669"/>
    <property type="project" value="UniProtKB-SubCell"/>
</dbReference>
<dbReference type="RefSeq" id="WP_060778128.1">
    <property type="nucleotide sequence ID" value="NZ_CAJHLF010000010.1"/>
</dbReference>
<dbReference type="NCBIfam" id="TIGR01065">
    <property type="entry name" value="hlyIII"/>
    <property type="match status" value="1"/>
</dbReference>
<feature type="transmembrane region" description="Helical" evidence="8">
    <location>
        <begin position="174"/>
        <end position="193"/>
    </location>
</feature>
<evidence type="ECO:0000256" key="3">
    <source>
        <dbReference type="ARBA" id="ARBA00022475"/>
    </source>
</evidence>
<dbReference type="PANTHER" id="PTHR20855:SF3">
    <property type="entry name" value="LD03007P"/>
    <property type="match status" value="1"/>
</dbReference>
<evidence type="ECO:0000256" key="7">
    <source>
        <dbReference type="PIRSR" id="PIRSR604254-1"/>
    </source>
</evidence>
<dbReference type="GO" id="GO:0046872">
    <property type="term" value="F:metal ion binding"/>
    <property type="evidence" value="ECO:0007669"/>
    <property type="project" value="UniProtKB-KW"/>
</dbReference>
<evidence type="ECO:0000256" key="1">
    <source>
        <dbReference type="ARBA" id="ARBA00004651"/>
    </source>
</evidence>
<feature type="transmembrane region" description="Helical" evidence="8">
    <location>
        <begin position="59"/>
        <end position="85"/>
    </location>
</feature>
<feature type="transmembrane region" description="Helical" evidence="8">
    <location>
        <begin position="97"/>
        <end position="115"/>
    </location>
</feature>
<dbReference type="EMBL" id="JAOTML010000001">
    <property type="protein sequence ID" value="MCY3052707.1"/>
    <property type="molecule type" value="Genomic_DNA"/>
</dbReference>
<feature type="transmembrane region" description="Helical" evidence="8">
    <location>
        <begin position="205"/>
        <end position="224"/>
    </location>
</feature>
<feature type="transmembrane region" description="Helical" evidence="8">
    <location>
        <begin position="26"/>
        <end position="47"/>
    </location>
</feature>
<keyword evidence="6 8" id="KW-0472">Membrane</keyword>
<feature type="transmembrane region" description="Helical" evidence="8">
    <location>
        <begin position="121"/>
        <end position="139"/>
    </location>
</feature>
<evidence type="ECO:0000256" key="8">
    <source>
        <dbReference type="SAM" id="Phobius"/>
    </source>
</evidence>
<keyword evidence="3" id="KW-1003">Cell membrane</keyword>
<evidence type="ECO:0000313" key="11">
    <source>
        <dbReference type="Proteomes" id="UP000594771"/>
    </source>
</evidence>
<evidence type="ECO:0000256" key="2">
    <source>
        <dbReference type="ARBA" id="ARBA00008488"/>
    </source>
</evidence>
<keyword evidence="5 8" id="KW-1133">Transmembrane helix</keyword>
<feature type="binding site" evidence="7">
    <location>
        <position position="80"/>
    </location>
    <ligand>
        <name>Zn(2+)</name>
        <dbReference type="ChEBI" id="CHEBI:29105"/>
    </ligand>
</feature>
<dbReference type="AlphaFoldDB" id="A0A0X8FFQ1"/>
<gene>
    <name evidence="10" type="ORF">I6G68_06355</name>
    <name evidence="9" type="ORF">ODY43_01630</name>
</gene>
<comment type="subcellular location">
    <subcellularLocation>
        <location evidence="1">Cell membrane</location>
        <topology evidence="1">Multi-pass membrane protein</topology>
    </subcellularLocation>
</comment>
<name>A0A0X8FFQ1_9LACT</name>